<evidence type="ECO:0000256" key="2">
    <source>
        <dbReference type="ARBA" id="ARBA00022670"/>
    </source>
</evidence>
<dbReference type="RefSeq" id="WP_379599233.1">
    <property type="nucleotide sequence ID" value="NZ_JBHUDE010000163.1"/>
</dbReference>
<keyword evidence="7" id="KW-1185">Reference proteome</keyword>
<evidence type="ECO:0000256" key="3">
    <source>
        <dbReference type="ARBA" id="ARBA00022801"/>
    </source>
</evidence>
<name>A0ABW4HXE1_9BACI</name>
<dbReference type="EMBL" id="JBHUDE010000163">
    <property type="protein sequence ID" value="MFD1609767.1"/>
    <property type="molecule type" value="Genomic_DNA"/>
</dbReference>
<evidence type="ECO:0000256" key="4">
    <source>
        <dbReference type="ARBA" id="ARBA00022807"/>
    </source>
</evidence>
<proteinExistence type="inferred from homology"/>
<evidence type="ECO:0000313" key="7">
    <source>
        <dbReference type="Proteomes" id="UP001597221"/>
    </source>
</evidence>
<comment type="similarity">
    <text evidence="1">Belongs to the peptidase C40 family.</text>
</comment>
<comment type="caution">
    <text evidence="6">The sequence shown here is derived from an EMBL/GenBank/DDBJ whole genome shotgun (WGS) entry which is preliminary data.</text>
</comment>
<keyword evidence="4" id="KW-0788">Thiol protease</keyword>
<dbReference type="Proteomes" id="UP001597221">
    <property type="component" value="Unassembled WGS sequence"/>
</dbReference>
<evidence type="ECO:0000313" key="6">
    <source>
        <dbReference type="EMBL" id="MFD1609767.1"/>
    </source>
</evidence>
<keyword evidence="3" id="KW-0378">Hydrolase</keyword>
<accession>A0ABW4HXE1</accession>
<organism evidence="6 7">
    <name type="scientific">Oceanobacillus luteolus</name>
    <dbReference type="NCBI Taxonomy" id="1274358"/>
    <lineage>
        <taxon>Bacteria</taxon>
        <taxon>Bacillati</taxon>
        <taxon>Bacillota</taxon>
        <taxon>Bacilli</taxon>
        <taxon>Bacillales</taxon>
        <taxon>Bacillaceae</taxon>
        <taxon>Oceanobacillus</taxon>
    </lineage>
</organism>
<protein>
    <submittedName>
        <fullName evidence="6">C40 family peptidase</fullName>
    </submittedName>
</protein>
<dbReference type="SUPFAM" id="SSF53955">
    <property type="entry name" value="Lysozyme-like"/>
    <property type="match status" value="1"/>
</dbReference>
<dbReference type="Gene3D" id="3.90.1720.10">
    <property type="entry name" value="endopeptidase domain like (from Nostoc punctiforme)"/>
    <property type="match status" value="1"/>
</dbReference>
<dbReference type="PROSITE" id="PS51935">
    <property type="entry name" value="NLPC_P60"/>
    <property type="match status" value="1"/>
</dbReference>
<dbReference type="PANTHER" id="PTHR47053">
    <property type="entry name" value="MUREIN DD-ENDOPEPTIDASE MEPH-RELATED"/>
    <property type="match status" value="1"/>
</dbReference>
<evidence type="ECO:0000259" key="5">
    <source>
        <dbReference type="PROSITE" id="PS51935"/>
    </source>
</evidence>
<dbReference type="SUPFAM" id="SSF54001">
    <property type="entry name" value="Cysteine proteinases"/>
    <property type="match status" value="1"/>
</dbReference>
<evidence type="ECO:0000256" key="1">
    <source>
        <dbReference type="ARBA" id="ARBA00007074"/>
    </source>
</evidence>
<dbReference type="InterPro" id="IPR023346">
    <property type="entry name" value="Lysozyme-like_dom_sf"/>
</dbReference>
<dbReference type="InterPro" id="IPR000064">
    <property type="entry name" value="NLP_P60_dom"/>
</dbReference>
<sequence length="241" mass="26103">MPCTWVGWSYPGCSGTLGKASIPNSVKHSPVQIGRYGGYGTDGDGDGIADPWNVADAIFSASKMLAANGVQSDPRRAVLTYNQAGWYADEVLARAERFRTQAVYSPGDGAMANVVEAATSWLGKSNRYVFGGGRNSNDIARGHFDCSSFVHWAFKQAGIDLGPLHSTSTETLNKIGKRINFADIQPGDIIFFDSYKKDGHVGIWLGNGQWIGTQTSTGIAIVDQNDSYWSSIFKGHVRRIN</sequence>
<dbReference type="PANTHER" id="PTHR47053:SF1">
    <property type="entry name" value="MUREIN DD-ENDOPEPTIDASE MEPH-RELATED"/>
    <property type="match status" value="1"/>
</dbReference>
<dbReference type="Pfam" id="PF00877">
    <property type="entry name" value="NLPC_P60"/>
    <property type="match status" value="1"/>
</dbReference>
<keyword evidence="2" id="KW-0645">Protease</keyword>
<reference evidence="7" key="1">
    <citation type="journal article" date="2019" name="Int. J. Syst. Evol. Microbiol.">
        <title>The Global Catalogue of Microorganisms (GCM) 10K type strain sequencing project: providing services to taxonomists for standard genome sequencing and annotation.</title>
        <authorList>
            <consortium name="The Broad Institute Genomics Platform"/>
            <consortium name="The Broad Institute Genome Sequencing Center for Infectious Disease"/>
            <person name="Wu L."/>
            <person name="Ma J."/>
        </authorList>
    </citation>
    <scope>NUCLEOTIDE SEQUENCE [LARGE SCALE GENOMIC DNA]</scope>
    <source>
        <strain evidence="7">CGMCC 1.12376</strain>
    </source>
</reference>
<dbReference type="InterPro" id="IPR051202">
    <property type="entry name" value="Peptidase_C40"/>
</dbReference>
<feature type="domain" description="NlpC/P60" evidence="5">
    <location>
        <begin position="108"/>
        <end position="240"/>
    </location>
</feature>
<dbReference type="InterPro" id="IPR038765">
    <property type="entry name" value="Papain-like_cys_pep_sf"/>
</dbReference>
<gene>
    <name evidence="6" type="ORF">ACFSBH_19295</name>
</gene>